<accession>A0A834PDA0</accession>
<evidence type="ECO:0000313" key="3">
    <source>
        <dbReference type="Proteomes" id="UP000600918"/>
    </source>
</evidence>
<organism evidence="2 3">
    <name type="scientific">Vespula pensylvanica</name>
    <name type="common">Western yellow jacket</name>
    <name type="synonym">Wasp</name>
    <dbReference type="NCBI Taxonomy" id="30213"/>
    <lineage>
        <taxon>Eukaryota</taxon>
        <taxon>Metazoa</taxon>
        <taxon>Ecdysozoa</taxon>
        <taxon>Arthropoda</taxon>
        <taxon>Hexapoda</taxon>
        <taxon>Insecta</taxon>
        <taxon>Pterygota</taxon>
        <taxon>Neoptera</taxon>
        <taxon>Endopterygota</taxon>
        <taxon>Hymenoptera</taxon>
        <taxon>Apocrita</taxon>
        <taxon>Aculeata</taxon>
        <taxon>Vespoidea</taxon>
        <taxon>Vespidae</taxon>
        <taxon>Vespinae</taxon>
        <taxon>Vespula</taxon>
    </lineage>
</organism>
<dbReference type="Proteomes" id="UP000600918">
    <property type="component" value="Unassembled WGS sequence"/>
</dbReference>
<proteinExistence type="predicted"/>
<feature type="compositionally biased region" description="Basic and acidic residues" evidence="1">
    <location>
        <begin position="129"/>
        <end position="138"/>
    </location>
</feature>
<feature type="region of interest" description="Disordered" evidence="1">
    <location>
        <begin position="66"/>
        <end position="150"/>
    </location>
</feature>
<comment type="caution">
    <text evidence="2">The sequence shown here is derived from an EMBL/GenBank/DDBJ whole genome shotgun (WGS) entry which is preliminary data.</text>
</comment>
<dbReference type="EMBL" id="JACSDY010000002">
    <property type="protein sequence ID" value="KAF7435404.1"/>
    <property type="molecule type" value="Genomic_DNA"/>
</dbReference>
<keyword evidence="3" id="KW-1185">Reference proteome</keyword>
<gene>
    <name evidence="2" type="ORF">H0235_003595</name>
</gene>
<feature type="compositionally biased region" description="Polar residues" evidence="1">
    <location>
        <begin position="78"/>
        <end position="102"/>
    </location>
</feature>
<protein>
    <submittedName>
        <fullName evidence="2">Uncharacterized protein</fullName>
    </submittedName>
</protein>
<dbReference type="AlphaFoldDB" id="A0A834PDA0"/>
<sequence>MGRYYSANSVALICRASLISGISFVTRLYHKRQRVWLSNTHTVQREAALLVSSACIREVCSQEIRGNSEETGGRKASKQASKQASNQPTNQPTNQATKQTGRQAERQRETKPNTSFEYDEKQRAKRKEGKTPKSRRFEMVAGLSKEVEEV</sequence>
<name>A0A834PDA0_VESPE</name>
<evidence type="ECO:0000256" key="1">
    <source>
        <dbReference type="SAM" id="MobiDB-lite"/>
    </source>
</evidence>
<evidence type="ECO:0000313" key="2">
    <source>
        <dbReference type="EMBL" id="KAF7435404.1"/>
    </source>
</evidence>
<reference evidence="2" key="1">
    <citation type="journal article" date="2020" name="G3 (Bethesda)">
        <title>High-Quality Assemblies for Three Invasive Social Wasps from the &lt;i&gt;Vespula&lt;/i&gt; Genus.</title>
        <authorList>
            <person name="Harrop T.W.R."/>
            <person name="Guhlin J."/>
            <person name="McLaughlin G.M."/>
            <person name="Permina E."/>
            <person name="Stockwell P."/>
            <person name="Gilligan J."/>
            <person name="Le Lec M.F."/>
            <person name="Gruber M.A.M."/>
            <person name="Quinn O."/>
            <person name="Lovegrove M."/>
            <person name="Duncan E.J."/>
            <person name="Remnant E.J."/>
            <person name="Van Eeckhoven J."/>
            <person name="Graham B."/>
            <person name="Knapp R.A."/>
            <person name="Langford K.W."/>
            <person name="Kronenberg Z."/>
            <person name="Press M.O."/>
            <person name="Eacker S.M."/>
            <person name="Wilson-Rankin E.E."/>
            <person name="Purcell J."/>
            <person name="Lester P.J."/>
            <person name="Dearden P.K."/>
        </authorList>
    </citation>
    <scope>NUCLEOTIDE SEQUENCE</scope>
    <source>
        <strain evidence="2">Volc-1</strain>
    </source>
</reference>